<dbReference type="RefSeq" id="WP_077720414.1">
    <property type="nucleotide sequence ID" value="NZ_CP019699.1"/>
</dbReference>
<dbReference type="STRING" id="1471761.B0W44_13070"/>
<evidence type="ECO:0000256" key="1">
    <source>
        <dbReference type="PIRSR" id="PIRSR607822-1"/>
    </source>
</evidence>
<dbReference type="InterPro" id="IPR017146">
    <property type="entry name" value="Lanti_2_LanM"/>
</dbReference>
<dbReference type="GO" id="GO:0046872">
    <property type="term" value="F:metal ion binding"/>
    <property type="evidence" value="ECO:0007669"/>
    <property type="project" value="UniProtKB-KW"/>
</dbReference>
<dbReference type="SUPFAM" id="SSF158745">
    <property type="entry name" value="LanC-like"/>
    <property type="match status" value="1"/>
</dbReference>
<feature type="binding site" evidence="1">
    <location>
        <position position="964"/>
    </location>
    <ligand>
        <name>Zn(2+)</name>
        <dbReference type="ChEBI" id="CHEBI:29105"/>
    </ligand>
</feature>
<keyword evidence="1" id="KW-0862">Zinc</keyword>
<dbReference type="GO" id="GO:0031179">
    <property type="term" value="P:peptide modification"/>
    <property type="evidence" value="ECO:0007669"/>
    <property type="project" value="InterPro"/>
</dbReference>
<dbReference type="PRINTS" id="PR01950">
    <property type="entry name" value="LANCSUPER"/>
</dbReference>
<organism evidence="3 4">
    <name type="scientific">Novibacillus thermophilus</name>
    <dbReference type="NCBI Taxonomy" id="1471761"/>
    <lineage>
        <taxon>Bacteria</taxon>
        <taxon>Bacillati</taxon>
        <taxon>Bacillota</taxon>
        <taxon>Bacilli</taxon>
        <taxon>Bacillales</taxon>
        <taxon>Thermoactinomycetaceae</taxon>
        <taxon>Novibacillus</taxon>
    </lineage>
</organism>
<feature type="binding site" evidence="1">
    <location>
        <position position="963"/>
    </location>
    <ligand>
        <name>Zn(2+)</name>
        <dbReference type="ChEBI" id="CHEBI:29105"/>
    </ligand>
</feature>
<dbReference type="InterPro" id="IPR012341">
    <property type="entry name" value="6hp_glycosidase-like_sf"/>
</dbReference>
<reference evidence="3 4" key="1">
    <citation type="journal article" date="2015" name="Int. J. Syst. Evol. Microbiol.">
        <title>Novibacillus thermophilus gen. nov., sp. nov., a Gram-staining-negative and moderately thermophilic member of the family Thermoactinomycetaceae.</title>
        <authorList>
            <person name="Yang G."/>
            <person name="Chen J."/>
            <person name="Zhou S."/>
        </authorList>
    </citation>
    <scope>NUCLEOTIDE SEQUENCE [LARGE SCALE GENOMIC DNA]</scope>
    <source>
        <strain evidence="3 4">SG-1</strain>
    </source>
</reference>
<evidence type="ECO:0000259" key="2">
    <source>
        <dbReference type="Pfam" id="PF13575"/>
    </source>
</evidence>
<protein>
    <recommendedName>
        <fullName evidence="2">Lantibiotic biosynthesis protein dehydration domain-containing protein</fullName>
    </recommendedName>
</protein>
<name>A0A1U9K947_9BACL</name>
<keyword evidence="4" id="KW-1185">Reference proteome</keyword>
<dbReference type="AlphaFoldDB" id="A0A1U9K947"/>
<accession>A0A1U9K947</accession>
<dbReference type="Gene3D" id="1.50.10.10">
    <property type="match status" value="1"/>
</dbReference>
<dbReference type="GO" id="GO:0005975">
    <property type="term" value="P:carbohydrate metabolic process"/>
    <property type="evidence" value="ECO:0007669"/>
    <property type="project" value="InterPro"/>
</dbReference>
<gene>
    <name evidence="3" type="ORF">B0W44_13070</name>
</gene>
<dbReference type="NCBIfam" id="TIGR03897">
    <property type="entry name" value="lanti_2_LanM"/>
    <property type="match status" value="1"/>
</dbReference>
<evidence type="ECO:0000313" key="4">
    <source>
        <dbReference type="Proteomes" id="UP000188603"/>
    </source>
</evidence>
<dbReference type="SMART" id="SM01260">
    <property type="entry name" value="LANC_like"/>
    <property type="match status" value="1"/>
</dbReference>
<evidence type="ECO:0000313" key="3">
    <source>
        <dbReference type="EMBL" id="AQS56554.1"/>
    </source>
</evidence>
<keyword evidence="1" id="KW-0479">Metal-binding</keyword>
<dbReference type="KEGG" id="ntr:B0W44_13070"/>
<dbReference type="EMBL" id="CP019699">
    <property type="protein sequence ID" value="AQS56554.1"/>
    <property type="molecule type" value="Genomic_DNA"/>
</dbReference>
<feature type="domain" description="Lantibiotic biosynthesis protein dehydration" evidence="2">
    <location>
        <begin position="208"/>
        <end position="576"/>
    </location>
</feature>
<dbReference type="PIRSF" id="PIRSF037228">
    <property type="entry name" value="Lant_mod_RumM"/>
    <property type="match status" value="1"/>
</dbReference>
<sequence length="1044" mass="120002">MEGLKSLEAEVVRGLFMAERKQSLNLNDECRHMSEEKADSSAEAVRKWKTKALFKDEARWNKKLAVEGLTVEEFSALLVDNHKKIKEFPRWFRIFKECMSQTDDIADDEVPTSMSIAVRPFLQWAQNKLNQALNACSDSMINKEKVLHSMIESLGKYLVELSSRALVLELNVARVLNELEGDSEEDRYASFIRQFCKKQHVLQFYLEYIVLARILSLRTDYFVHNMTELIERYKADWPLLKETFHLDDCTLVKVETGLGDSHNKGKSVVNLQFESGQTLVYKPKRMDINEQVFDLYKWFNERGFRPKLTTYPFINRGEYGWEAFIKQQACQSQREIRDYYRRYGGLIAIMYLFNGTDMHYENIIASGENPFIIDLETIFHNSDYLSPHIENAVAKANREVFQSVVRTGLLPTLGFQNEDGVGVEISGLGGDKQTLPNPVLQLENTNKDTMRFVLKSAKTSPQKNRPSLNGKHVHPVDYIDDIVDGFSSICDIVQRHKEELLQRLTSLRDVEVRAIIRPTEYYARFVKESCHPDYLRHAYDFERMIDRIYFSPLPVEVCKLEKDELVQHDIPYFTTRPGSRDLINRDGRVIQDFYLKPAIELVEERIKRLSKEEIDTQLNYIKLSIIATDVDRIKVRDPEPLSPHTAPKINREQLLHHAEKIGEEIVDAAVWAGSGKDLQAAWIDLNLNIKGQWQLSSLGVDLYNGMGGIALFLGYLGHITGEDRFVTASKAALKSCLEQPVYGNVVSAFYGGYSKLYPLWKLADIHDARSAYQEMTNQLLLSLKDAAEKDQFYDYLTGTSGLIVLLLNMFDERKDERLLDVASRLGDHLVKRAHKSGPYWKWSSALVEKDTFLVGLGHGASGMTLALFRLYHATGKDVYREAFEKSFAYERSMYDEQQQNWIDPRKRDRLDSCADDTWCQGSIGIGISRLAMLRLKEDARVRKDLHRAIDISLQTEDQDDSLCHGTSGRVDFLLQAGEFMDDRQLVDMANNLVKNMVGRRNCRYINGLGNHLKIPGMWLGLSGIGYQLLRMLHPKHVPSVLLLN</sequence>
<dbReference type="OrthoDB" id="9148343at2"/>
<dbReference type="Pfam" id="PF13575">
    <property type="entry name" value="DUF4135"/>
    <property type="match status" value="1"/>
</dbReference>
<dbReference type="InterPro" id="IPR025410">
    <property type="entry name" value="Lant_dehyd"/>
</dbReference>
<dbReference type="CDD" id="cd04792">
    <property type="entry name" value="LanM-like"/>
    <property type="match status" value="1"/>
</dbReference>
<dbReference type="InterPro" id="IPR007822">
    <property type="entry name" value="LANC-like"/>
</dbReference>
<proteinExistence type="predicted"/>
<dbReference type="Pfam" id="PF05147">
    <property type="entry name" value="LANC_like"/>
    <property type="match status" value="1"/>
</dbReference>
<feature type="binding site" evidence="1">
    <location>
        <position position="919"/>
    </location>
    <ligand>
        <name>Zn(2+)</name>
        <dbReference type="ChEBI" id="CHEBI:29105"/>
    </ligand>
</feature>
<dbReference type="Proteomes" id="UP000188603">
    <property type="component" value="Chromosome"/>
</dbReference>